<keyword evidence="2" id="KW-1185">Reference proteome</keyword>
<dbReference type="EMBL" id="JABXXR010000028">
    <property type="protein sequence ID" value="NVN40126.1"/>
    <property type="molecule type" value="Genomic_DNA"/>
</dbReference>
<organism evidence="1 2">
    <name type="scientific">Ameyamaea chiangmaiensis</name>
    <dbReference type="NCBI Taxonomy" id="442969"/>
    <lineage>
        <taxon>Bacteria</taxon>
        <taxon>Pseudomonadati</taxon>
        <taxon>Pseudomonadota</taxon>
        <taxon>Alphaproteobacteria</taxon>
        <taxon>Acetobacterales</taxon>
        <taxon>Acetobacteraceae</taxon>
        <taxon>Ameyamaea</taxon>
    </lineage>
</organism>
<dbReference type="AlphaFoldDB" id="A0A850PCW4"/>
<reference evidence="1 2" key="1">
    <citation type="submission" date="2020-06" db="EMBL/GenBank/DDBJ databases">
        <title>Description of novel acetic acid bacteria.</title>
        <authorList>
            <person name="Sombolestani A."/>
        </authorList>
    </citation>
    <scope>NUCLEOTIDE SEQUENCE [LARGE SCALE GENOMIC DNA]</scope>
    <source>
        <strain evidence="1 2">LMG 27010</strain>
    </source>
</reference>
<gene>
    <name evidence="1" type="ORF">HUK82_06050</name>
</gene>
<accession>A0A850PCW4</accession>
<sequence>MARKIFWSWQSDAPQRETRGVIHEALKRAVKELEVELQEAERFEIDQGARGVLGMELIAEKILDKIDLAAIFVGDISTVGVIGEKNERKCIANPNVMLELGYARRALGRQRVISVFNKAIGPTRHEDLPFDLRHMSGSIHFELPVGATNEDLVKERNKLQRHFREYLSAMLANLEVRSAPPPSEWHLHLPHDPSIWEEAYNPLPVACPSLGQVDLIMASAPRFFVRLLPATHREVRKVPDCLFPGKQEALYPIGTGGNLNYGRSGNGYVIFESISEGRTTQSAARWYKDNGEIWAISAWSFYKRGERPHLAYDEAIKDLVRWLSGAVLSSRAAGGTGPHRLILGSCGLRGVEWWVSRSSPSSRPYLGLNDYAIHECTLENDSRSGILDAVHAFVEVLTENFGVIGLSLDQVTKIADG</sequence>
<protein>
    <recommendedName>
        <fullName evidence="3">CD-NTase-associated protein 12/Pycsar effector protein TIR domain-containing protein</fullName>
    </recommendedName>
</protein>
<name>A0A850PCW4_9PROT</name>
<evidence type="ECO:0008006" key="3">
    <source>
        <dbReference type="Google" id="ProtNLM"/>
    </source>
</evidence>
<dbReference type="RefSeq" id="WP_176613098.1">
    <property type="nucleotide sequence ID" value="NZ_JABXXR010000028.1"/>
</dbReference>
<comment type="caution">
    <text evidence="1">The sequence shown here is derived from an EMBL/GenBank/DDBJ whole genome shotgun (WGS) entry which is preliminary data.</text>
</comment>
<proteinExistence type="predicted"/>
<evidence type="ECO:0000313" key="2">
    <source>
        <dbReference type="Proteomes" id="UP000585665"/>
    </source>
</evidence>
<evidence type="ECO:0000313" key="1">
    <source>
        <dbReference type="EMBL" id="NVN40126.1"/>
    </source>
</evidence>
<dbReference type="Proteomes" id="UP000585665">
    <property type="component" value="Unassembled WGS sequence"/>
</dbReference>